<keyword evidence="5" id="KW-0325">Glycoprotein</keyword>
<evidence type="ECO:0000313" key="9">
    <source>
        <dbReference type="Proteomes" id="UP001187531"/>
    </source>
</evidence>
<evidence type="ECO:0000256" key="2">
    <source>
        <dbReference type="ARBA" id="ARBA00022729"/>
    </source>
</evidence>
<dbReference type="GO" id="GO:0008061">
    <property type="term" value="F:chitin binding"/>
    <property type="evidence" value="ECO:0007669"/>
    <property type="project" value="UniProtKB-KW"/>
</dbReference>
<dbReference type="InterPro" id="IPR051940">
    <property type="entry name" value="Chitin_bind-dev_reg"/>
</dbReference>
<dbReference type="SMART" id="SM00494">
    <property type="entry name" value="ChtBD2"/>
    <property type="match status" value="3"/>
</dbReference>
<feature type="domain" description="Chitin-binding type-2" evidence="7">
    <location>
        <begin position="89"/>
        <end position="149"/>
    </location>
</feature>
<dbReference type="PROSITE" id="PS51257">
    <property type="entry name" value="PROKAR_LIPOPROTEIN"/>
    <property type="match status" value="1"/>
</dbReference>
<name>A0AA88I4E6_ARTSF</name>
<feature type="domain" description="Chitin-binding type-2" evidence="7">
    <location>
        <begin position="154"/>
        <end position="221"/>
    </location>
</feature>
<keyword evidence="4" id="KW-1015">Disulfide bond</keyword>
<evidence type="ECO:0000313" key="8">
    <source>
        <dbReference type="EMBL" id="KAK2719616.1"/>
    </source>
</evidence>
<dbReference type="SUPFAM" id="SSF57625">
    <property type="entry name" value="Invertebrate chitin-binding proteins"/>
    <property type="match status" value="3"/>
</dbReference>
<dbReference type="EMBL" id="JAVRJZ010000008">
    <property type="protein sequence ID" value="KAK2719616.1"/>
    <property type="molecule type" value="Genomic_DNA"/>
</dbReference>
<comment type="caution">
    <text evidence="8">The sequence shown here is derived from an EMBL/GenBank/DDBJ whole genome shotgun (WGS) entry which is preliminary data.</text>
</comment>
<dbReference type="InterPro" id="IPR002557">
    <property type="entry name" value="Chitin-bd_dom"/>
</dbReference>
<keyword evidence="3" id="KW-0677">Repeat</keyword>
<organism evidence="8 9">
    <name type="scientific">Artemia franciscana</name>
    <name type="common">Brine shrimp</name>
    <name type="synonym">Artemia sanfranciscana</name>
    <dbReference type="NCBI Taxonomy" id="6661"/>
    <lineage>
        <taxon>Eukaryota</taxon>
        <taxon>Metazoa</taxon>
        <taxon>Ecdysozoa</taxon>
        <taxon>Arthropoda</taxon>
        <taxon>Crustacea</taxon>
        <taxon>Branchiopoda</taxon>
        <taxon>Anostraca</taxon>
        <taxon>Artemiidae</taxon>
        <taxon>Artemia</taxon>
    </lineage>
</organism>
<reference evidence="8" key="1">
    <citation type="submission" date="2023-07" db="EMBL/GenBank/DDBJ databases">
        <title>Chromosome-level genome assembly of Artemia franciscana.</title>
        <authorList>
            <person name="Jo E."/>
        </authorList>
    </citation>
    <scope>NUCLEOTIDE SEQUENCE</scope>
    <source>
        <tissue evidence="8">Whole body</tissue>
    </source>
</reference>
<protein>
    <recommendedName>
        <fullName evidence="7">Chitin-binding type-2 domain-containing protein</fullName>
    </recommendedName>
</protein>
<dbReference type="Proteomes" id="UP001187531">
    <property type="component" value="Unassembled WGS sequence"/>
</dbReference>
<keyword evidence="2 6" id="KW-0732">Signal</keyword>
<dbReference type="Pfam" id="PF01607">
    <property type="entry name" value="CBM_14"/>
    <property type="match status" value="3"/>
</dbReference>
<evidence type="ECO:0000256" key="1">
    <source>
        <dbReference type="ARBA" id="ARBA00022669"/>
    </source>
</evidence>
<evidence type="ECO:0000256" key="6">
    <source>
        <dbReference type="SAM" id="SignalP"/>
    </source>
</evidence>
<feature type="domain" description="Chitin-binding type-2" evidence="7">
    <location>
        <begin position="21"/>
        <end position="79"/>
    </location>
</feature>
<sequence length="229" mass="25521">MKRLLVIALFGVQACLSQEASDACPAANGFFADAVQCDRYYECRENEIEDKLCPDGLVFSDKNSKLERCDFPFNVDCGDRPELQDPQPSTNCPRKNGYFPHRDPSVCDQFFFCSDGQFNLITCSPGLVFDAKTGTCAWPGEANRVGCSGKDVNKFTCPEPLPNEGGVVNPNPLYADPEDCQHFYVCINNVEPRRNGCPLGYVFNDDTKQCDDPSNVPECKDFYGEVEEK</sequence>
<dbReference type="Gene3D" id="2.170.140.10">
    <property type="entry name" value="Chitin binding domain"/>
    <property type="match status" value="3"/>
</dbReference>
<evidence type="ECO:0000256" key="5">
    <source>
        <dbReference type="ARBA" id="ARBA00023180"/>
    </source>
</evidence>
<keyword evidence="1" id="KW-0147">Chitin-binding</keyword>
<dbReference type="PANTHER" id="PTHR23301:SF104">
    <property type="entry name" value="BCDNA.GH02976"/>
    <property type="match status" value="1"/>
</dbReference>
<feature type="chain" id="PRO_5041689280" description="Chitin-binding type-2 domain-containing protein" evidence="6">
    <location>
        <begin position="18"/>
        <end position="229"/>
    </location>
</feature>
<dbReference type="PROSITE" id="PS50940">
    <property type="entry name" value="CHIT_BIND_II"/>
    <property type="match status" value="3"/>
</dbReference>
<evidence type="ECO:0000259" key="7">
    <source>
        <dbReference type="PROSITE" id="PS50940"/>
    </source>
</evidence>
<evidence type="ECO:0000256" key="3">
    <source>
        <dbReference type="ARBA" id="ARBA00022737"/>
    </source>
</evidence>
<dbReference type="InterPro" id="IPR036508">
    <property type="entry name" value="Chitin-bd_dom_sf"/>
</dbReference>
<gene>
    <name evidence="8" type="ORF">QYM36_005180</name>
</gene>
<dbReference type="PANTHER" id="PTHR23301">
    <property type="entry name" value="CHITIN BINDING PERITROPHIN-A"/>
    <property type="match status" value="1"/>
</dbReference>
<feature type="signal peptide" evidence="6">
    <location>
        <begin position="1"/>
        <end position="17"/>
    </location>
</feature>
<keyword evidence="9" id="KW-1185">Reference proteome</keyword>
<dbReference type="GO" id="GO:0005576">
    <property type="term" value="C:extracellular region"/>
    <property type="evidence" value="ECO:0007669"/>
    <property type="project" value="InterPro"/>
</dbReference>
<dbReference type="AlphaFoldDB" id="A0AA88I4E6"/>
<accession>A0AA88I4E6</accession>
<evidence type="ECO:0000256" key="4">
    <source>
        <dbReference type="ARBA" id="ARBA00023157"/>
    </source>
</evidence>
<proteinExistence type="predicted"/>